<keyword evidence="2" id="KW-1185">Reference proteome</keyword>
<organism evidence="1 2">
    <name type="scientific">Massilia aquatica</name>
    <dbReference type="NCBI Taxonomy" id="2609000"/>
    <lineage>
        <taxon>Bacteria</taxon>
        <taxon>Pseudomonadati</taxon>
        <taxon>Pseudomonadota</taxon>
        <taxon>Betaproteobacteria</taxon>
        <taxon>Burkholderiales</taxon>
        <taxon>Oxalobacteraceae</taxon>
        <taxon>Telluria group</taxon>
        <taxon>Massilia</taxon>
    </lineage>
</organism>
<comment type="caution">
    <text evidence="1">The sequence shown here is derived from an EMBL/GenBank/DDBJ whole genome shotgun (WGS) entry which is preliminary data.</text>
</comment>
<protein>
    <submittedName>
        <fullName evidence="1">Peptidoglycan-binding domain-containing protein</fullName>
    </submittedName>
</protein>
<gene>
    <name evidence="1" type="ORF">F1609_08765</name>
</gene>
<evidence type="ECO:0000313" key="1">
    <source>
        <dbReference type="EMBL" id="NHZ40251.1"/>
    </source>
</evidence>
<dbReference type="RefSeq" id="WP_167076114.1">
    <property type="nucleotide sequence ID" value="NZ_VVIW01000004.1"/>
</dbReference>
<dbReference type="EMBL" id="VVIW01000004">
    <property type="protein sequence ID" value="NHZ40251.1"/>
    <property type="molecule type" value="Genomic_DNA"/>
</dbReference>
<sequence>MAATSIINLQRLSGAHWFSRFPGSNDIRALSMPFRHYAQAFIESLQCAGAKVAIAATYRPVERAYLMHWAWRIDRENADPKTIPPCDGVDIVWAHRDASGKFSLSKSRAAAKEMCRVFSLRNLAARPSLQSRHTAAKGIDMSISWRGALSIVDATGATVVITTSPRTGLNKSLRAVGATYGVIKFRGPKRDDPHWSDTGF</sequence>
<accession>A0ABX0MDP1</accession>
<proteinExistence type="predicted"/>
<evidence type="ECO:0000313" key="2">
    <source>
        <dbReference type="Proteomes" id="UP000819052"/>
    </source>
</evidence>
<reference evidence="1 2" key="1">
    <citation type="submission" date="2019-09" db="EMBL/GenBank/DDBJ databases">
        <title>Taxonomy of Antarctic Massilia spp.: description of Massilia rubra sp. nov., Massilia aquatica sp. nov., Massilia mucilaginosa sp. nov., Massilia frigida sp. nov. isolated from streams, lakes and regoliths.</title>
        <authorList>
            <person name="Holochova P."/>
            <person name="Sedlacek I."/>
            <person name="Kralova S."/>
            <person name="Maslanova I."/>
            <person name="Busse H.-J."/>
            <person name="Stankova E."/>
            <person name="Vrbovska V."/>
            <person name="Kovarovic V."/>
            <person name="Bartak M."/>
            <person name="Svec P."/>
            <person name="Pantucek R."/>
        </authorList>
    </citation>
    <scope>NUCLEOTIDE SEQUENCE [LARGE SCALE GENOMIC DNA]</scope>
    <source>
        <strain evidence="1 2">CCM 8693</strain>
    </source>
</reference>
<dbReference type="Proteomes" id="UP000819052">
    <property type="component" value="Unassembled WGS sequence"/>
</dbReference>
<name>A0ABX0MDP1_9BURK</name>